<dbReference type="InterPro" id="IPR054613">
    <property type="entry name" value="Peptidase_S78_dom"/>
</dbReference>
<keyword evidence="2 5" id="KW-0645">Protease</keyword>
<dbReference type="Proteomes" id="UP001557485">
    <property type="component" value="Unassembled WGS sequence"/>
</dbReference>
<name>A0ABV3U5B3_9GAMM</name>
<proteinExistence type="predicted"/>
<reference evidence="5 6" key="1">
    <citation type="journal article" date="2011" name="Int. J. Syst. Evol. Microbiol.">
        <title>Zhongshania antarctica gen. nov., sp. nov. and Zhongshania guokunii sp. nov., gammaproteobacteria respectively isolated from coastal attached (fast) ice and surface seawater of the Antarctic.</title>
        <authorList>
            <person name="Li H.J."/>
            <person name="Zhang X.Y."/>
            <person name="Chen C.X."/>
            <person name="Zhang Y.J."/>
            <person name="Gao Z.M."/>
            <person name="Yu Y."/>
            <person name="Chen X.L."/>
            <person name="Chen B."/>
            <person name="Zhang Y.Z."/>
        </authorList>
    </citation>
    <scope>NUCLEOTIDE SEQUENCE [LARGE SCALE GENOMIC DNA]</scope>
    <source>
        <strain evidence="5 6">ZS6-22T</strain>
    </source>
</reference>
<accession>A0ABV3U5B3</accession>
<evidence type="ECO:0000256" key="3">
    <source>
        <dbReference type="ARBA" id="ARBA00022801"/>
    </source>
</evidence>
<evidence type="ECO:0000313" key="5">
    <source>
        <dbReference type="EMBL" id="MEX1669135.1"/>
    </source>
</evidence>
<dbReference type="InterPro" id="IPR006433">
    <property type="entry name" value="Prohead_protease"/>
</dbReference>
<comment type="caution">
    <text evidence="5">The sequence shown here is derived from an EMBL/GenBank/DDBJ whole genome shotgun (WGS) entry which is preliminary data.</text>
</comment>
<keyword evidence="6" id="KW-1185">Reference proteome</keyword>
<dbReference type="NCBIfam" id="TIGR01543">
    <property type="entry name" value="proheadase_HK97"/>
    <property type="match status" value="1"/>
</dbReference>
<evidence type="ECO:0000313" key="6">
    <source>
        <dbReference type="Proteomes" id="UP001557485"/>
    </source>
</evidence>
<dbReference type="RefSeq" id="WP_368381406.1">
    <property type="nucleotide sequence ID" value="NZ_JBFRYA010000007.1"/>
</dbReference>
<evidence type="ECO:0000256" key="1">
    <source>
        <dbReference type="ARBA" id="ARBA00022612"/>
    </source>
</evidence>
<keyword evidence="3" id="KW-0378">Hydrolase</keyword>
<dbReference type="GO" id="GO:0008233">
    <property type="term" value="F:peptidase activity"/>
    <property type="evidence" value="ECO:0007669"/>
    <property type="project" value="UniProtKB-KW"/>
</dbReference>
<dbReference type="EMBL" id="JBFRYA010000007">
    <property type="protein sequence ID" value="MEX1669135.1"/>
    <property type="molecule type" value="Genomic_DNA"/>
</dbReference>
<protein>
    <submittedName>
        <fullName evidence="5">HK97 family phage prohead protease</fullName>
    </submittedName>
</protein>
<sequence length="235" mass="25196">MKRAKKGFGPVEVKSKAGLLTKDVSFEVKAISDDGTFSGYGSVFGVEDSYGEIVIAGAFEESLGNRLPSLLWQHRASEPIGIYTLVKEDAIGLYVEGKLALDTVRGQEAHALLKMGAISGLSIGFNTREDSYDTVTGVRTLKTLDLWEVSLVTFPANEAARVTDVKELVKDGDLPSLKEFERFLREAGFSKTQATAVAGKGLSHLLRSESGAQANDELADILSAIRSAPRGGAQE</sequence>
<dbReference type="Pfam" id="PF04586">
    <property type="entry name" value="Peptidase_S78"/>
    <property type="match status" value="1"/>
</dbReference>
<organism evidence="5 6">
    <name type="scientific">Zhongshania guokunii</name>
    <dbReference type="NCBI Taxonomy" id="641783"/>
    <lineage>
        <taxon>Bacteria</taxon>
        <taxon>Pseudomonadati</taxon>
        <taxon>Pseudomonadota</taxon>
        <taxon>Gammaproteobacteria</taxon>
        <taxon>Cellvibrionales</taxon>
        <taxon>Spongiibacteraceae</taxon>
        <taxon>Zhongshania</taxon>
    </lineage>
</organism>
<dbReference type="GO" id="GO:0006508">
    <property type="term" value="P:proteolysis"/>
    <property type="evidence" value="ECO:0007669"/>
    <property type="project" value="UniProtKB-KW"/>
</dbReference>
<feature type="domain" description="Prohead serine protease" evidence="4">
    <location>
        <begin position="26"/>
        <end position="166"/>
    </location>
</feature>
<evidence type="ECO:0000259" key="4">
    <source>
        <dbReference type="Pfam" id="PF04586"/>
    </source>
</evidence>
<gene>
    <name evidence="5" type="ORF">AB4876_09440</name>
</gene>
<keyword evidence="1" id="KW-1188">Viral release from host cell</keyword>
<evidence type="ECO:0000256" key="2">
    <source>
        <dbReference type="ARBA" id="ARBA00022670"/>
    </source>
</evidence>